<dbReference type="CDD" id="cd00077">
    <property type="entry name" value="HDc"/>
    <property type="match status" value="1"/>
</dbReference>
<dbReference type="KEGG" id="tcu:Tcur_4858"/>
<keyword evidence="3" id="KW-1185">Reference proteome</keyword>
<dbReference type="InterPro" id="IPR006674">
    <property type="entry name" value="HD_domain"/>
</dbReference>
<dbReference type="Gene3D" id="1.10.3210.10">
    <property type="entry name" value="Hypothetical protein af1432"/>
    <property type="match status" value="1"/>
</dbReference>
<proteinExistence type="predicted"/>
<dbReference type="eggNOG" id="COG1418">
    <property type="taxonomic scope" value="Bacteria"/>
</dbReference>
<dbReference type="AlphaFoldDB" id="D1A861"/>
<evidence type="ECO:0000259" key="1">
    <source>
        <dbReference type="Pfam" id="PF01966"/>
    </source>
</evidence>
<gene>
    <name evidence="2" type="ordered locus">Tcur_4858</name>
</gene>
<keyword evidence="2" id="KW-0378">Hydrolase</keyword>
<protein>
    <submittedName>
        <fullName evidence="2">Metal dependent phosphohydrolase</fullName>
    </submittedName>
</protein>
<name>D1A861_THECD</name>
<dbReference type="EMBL" id="CP001738">
    <property type="protein sequence ID" value="ACZ00376.1"/>
    <property type="molecule type" value="Genomic_DNA"/>
</dbReference>
<evidence type="ECO:0000313" key="3">
    <source>
        <dbReference type="Proteomes" id="UP000001918"/>
    </source>
</evidence>
<reference evidence="2 3" key="1">
    <citation type="journal article" date="2011" name="Stand. Genomic Sci.">
        <title>Complete genome sequence of Thermomonospora curvata type strain (B9).</title>
        <authorList>
            <person name="Chertkov O."/>
            <person name="Sikorski J."/>
            <person name="Nolan M."/>
            <person name="Lapidus A."/>
            <person name="Lucas S."/>
            <person name="Del Rio T.G."/>
            <person name="Tice H."/>
            <person name="Cheng J.F."/>
            <person name="Goodwin L."/>
            <person name="Pitluck S."/>
            <person name="Liolios K."/>
            <person name="Ivanova N."/>
            <person name="Mavromatis K."/>
            <person name="Mikhailova N."/>
            <person name="Ovchinnikova G."/>
            <person name="Pati A."/>
            <person name="Chen A."/>
            <person name="Palaniappan K."/>
            <person name="Djao O.D."/>
            <person name="Land M."/>
            <person name="Hauser L."/>
            <person name="Chang Y.J."/>
            <person name="Jeffries C.D."/>
            <person name="Brettin T."/>
            <person name="Han C."/>
            <person name="Detter J.C."/>
            <person name="Rohde M."/>
            <person name="Goker M."/>
            <person name="Woyke T."/>
            <person name="Bristow J."/>
            <person name="Eisen J.A."/>
            <person name="Markowitz V."/>
            <person name="Hugenholtz P."/>
            <person name="Klenk H.P."/>
            <person name="Kyrpides N.C."/>
        </authorList>
    </citation>
    <scope>NUCLEOTIDE SEQUENCE [LARGE SCALE GENOMIC DNA]</scope>
    <source>
        <strain evidence="3">ATCC 19995 / DSM 43183 / JCM 3096 / KCTC 9072 / NBRC 15933 / NCIMB 10081 / Henssen B9</strain>
    </source>
</reference>
<dbReference type="Pfam" id="PF01966">
    <property type="entry name" value="HD"/>
    <property type="match status" value="1"/>
</dbReference>
<dbReference type="GO" id="GO:0016787">
    <property type="term" value="F:hydrolase activity"/>
    <property type="evidence" value="ECO:0007669"/>
    <property type="project" value="UniProtKB-KW"/>
</dbReference>
<organism evidence="2 3">
    <name type="scientific">Thermomonospora curvata (strain ATCC 19995 / DSM 43183 / JCM 3096 / KCTC 9072 / NBRC 15933 / NCIMB 10081 / Henssen B9)</name>
    <dbReference type="NCBI Taxonomy" id="471852"/>
    <lineage>
        <taxon>Bacteria</taxon>
        <taxon>Bacillati</taxon>
        <taxon>Actinomycetota</taxon>
        <taxon>Actinomycetes</taxon>
        <taxon>Streptosporangiales</taxon>
        <taxon>Thermomonosporaceae</taxon>
        <taxon>Thermomonospora</taxon>
    </lineage>
</organism>
<accession>D1A861</accession>
<dbReference type="Proteomes" id="UP000001918">
    <property type="component" value="Chromosome"/>
</dbReference>
<dbReference type="SUPFAM" id="SSF109604">
    <property type="entry name" value="HD-domain/PDEase-like"/>
    <property type="match status" value="1"/>
</dbReference>
<feature type="domain" description="HD" evidence="1">
    <location>
        <begin position="20"/>
        <end position="104"/>
    </location>
</feature>
<dbReference type="InterPro" id="IPR003607">
    <property type="entry name" value="HD/PDEase_dom"/>
</dbReference>
<evidence type="ECO:0000313" key="2">
    <source>
        <dbReference type="EMBL" id="ACZ00376.1"/>
    </source>
</evidence>
<dbReference type="HOGENOM" id="CLU_105441_0_0_11"/>
<dbReference type="STRING" id="471852.Tcur_4858"/>
<sequence>MAAWARETARSILATPLPRRWAHTQGVAAQARSLAPIVGDDADLLEAAAWLHDIGYAPALVATGFHPLDGARYLRGVLGAQDVLCRLVAHHSCAIIEAAERGLAGELAEEFPPGPPALTEALIYCDMTTGPDGTHLTVEQRLAEIKTRYGPGHLVTRFIEAASPRLLEAVHKVAGQLQMAMA</sequence>